<comment type="caution">
    <text evidence="1">The sequence shown here is derived from an EMBL/GenBank/DDBJ whole genome shotgun (WGS) entry which is preliminary data.</text>
</comment>
<evidence type="ECO:0000313" key="2">
    <source>
        <dbReference type="Proteomes" id="UP000268007"/>
    </source>
</evidence>
<proteinExistence type="predicted"/>
<reference evidence="1 2" key="1">
    <citation type="submission" date="2018-10" db="EMBL/GenBank/DDBJ databases">
        <title>Genomic Encyclopedia of Archaeal and Bacterial Type Strains, Phase II (KMG-II): from individual species to whole genera.</title>
        <authorList>
            <person name="Goeker M."/>
        </authorList>
    </citation>
    <scope>NUCLEOTIDE SEQUENCE [LARGE SCALE GENOMIC DNA]</scope>
    <source>
        <strain evidence="1 2">DSM 18602</strain>
    </source>
</reference>
<sequence>MEISNRKITTETVLKQLEKEGKTVTLEDAEMIVSYIYLLAEIFVNELQGQ</sequence>
<dbReference type="EMBL" id="RBKU01000001">
    <property type="protein sequence ID" value="RKR80013.1"/>
    <property type="molecule type" value="Genomic_DNA"/>
</dbReference>
<evidence type="ECO:0000313" key="1">
    <source>
        <dbReference type="EMBL" id="RKR80013.1"/>
    </source>
</evidence>
<name>A0A495IU04_9SPHI</name>
<dbReference type="RefSeq" id="WP_162846945.1">
    <property type="nucleotide sequence ID" value="NZ_RBKU01000001.1"/>
</dbReference>
<accession>A0A495IU04</accession>
<dbReference type="Proteomes" id="UP000268007">
    <property type="component" value="Unassembled WGS sequence"/>
</dbReference>
<protein>
    <submittedName>
        <fullName evidence="1">Uncharacterized protein</fullName>
    </submittedName>
</protein>
<gene>
    <name evidence="1" type="ORF">BDD43_0101</name>
</gene>
<keyword evidence="2" id="KW-1185">Reference proteome</keyword>
<organism evidence="1 2">
    <name type="scientific">Mucilaginibacter gracilis</name>
    <dbReference type="NCBI Taxonomy" id="423350"/>
    <lineage>
        <taxon>Bacteria</taxon>
        <taxon>Pseudomonadati</taxon>
        <taxon>Bacteroidota</taxon>
        <taxon>Sphingobacteriia</taxon>
        <taxon>Sphingobacteriales</taxon>
        <taxon>Sphingobacteriaceae</taxon>
        <taxon>Mucilaginibacter</taxon>
    </lineage>
</organism>
<dbReference type="AlphaFoldDB" id="A0A495IU04"/>